<evidence type="ECO:0000313" key="8">
    <source>
        <dbReference type="Proteomes" id="UP000634136"/>
    </source>
</evidence>
<evidence type="ECO:0000256" key="4">
    <source>
        <dbReference type="ARBA" id="ARBA00023274"/>
    </source>
</evidence>
<dbReference type="Proteomes" id="UP000634136">
    <property type="component" value="Unassembled WGS sequence"/>
</dbReference>
<dbReference type="InterPro" id="IPR001648">
    <property type="entry name" value="Ribosomal_bS18"/>
</dbReference>
<keyword evidence="8" id="KW-1185">Reference proteome</keyword>
<dbReference type="InterPro" id="IPR036870">
    <property type="entry name" value="Ribosomal_bS18_sf"/>
</dbReference>
<keyword evidence="2" id="KW-0694">RNA-binding</keyword>
<evidence type="ECO:0000256" key="6">
    <source>
        <dbReference type="ARBA" id="ARBA00035368"/>
    </source>
</evidence>
<dbReference type="Gene3D" id="4.10.640.10">
    <property type="entry name" value="Ribosomal protein S18"/>
    <property type="match status" value="1"/>
</dbReference>
<name>A0A834WCJ5_9FABA</name>
<evidence type="ECO:0000256" key="1">
    <source>
        <dbReference type="ARBA" id="ARBA00022730"/>
    </source>
</evidence>
<proteinExistence type="predicted"/>
<keyword evidence="1" id="KW-0699">rRNA-binding</keyword>
<evidence type="ECO:0000256" key="2">
    <source>
        <dbReference type="ARBA" id="ARBA00022884"/>
    </source>
</evidence>
<dbReference type="GO" id="GO:0005763">
    <property type="term" value="C:mitochondrial small ribosomal subunit"/>
    <property type="evidence" value="ECO:0007669"/>
    <property type="project" value="TreeGrafter"/>
</dbReference>
<dbReference type="AlphaFoldDB" id="A0A834WCJ5"/>
<evidence type="ECO:0000256" key="5">
    <source>
        <dbReference type="ARBA" id="ARBA00035266"/>
    </source>
</evidence>
<accession>A0A834WCJ5</accession>
<dbReference type="GO" id="GO:0003735">
    <property type="term" value="F:structural constituent of ribosome"/>
    <property type="evidence" value="ECO:0007669"/>
    <property type="project" value="InterPro"/>
</dbReference>
<protein>
    <recommendedName>
        <fullName evidence="5">Small ribosomal subunit protein bS18c</fullName>
    </recommendedName>
    <alternativeName>
        <fullName evidence="6">30S ribosomal protein S18, chloroplastic</fullName>
    </alternativeName>
</protein>
<keyword evidence="4" id="KW-0687">Ribonucleoprotein</keyword>
<comment type="caution">
    <text evidence="7">The sequence shown here is derived from an EMBL/GenBank/DDBJ whole genome shotgun (WGS) entry which is preliminary data.</text>
</comment>
<dbReference type="Pfam" id="PF01084">
    <property type="entry name" value="Ribosomal_S18"/>
    <property type="match status" value="1"/>
</dbReference>
<dbReference type="OrthoDB" id="21463at2759"/>
<gene>
    <name evidence="7" type="ORF">G2W53_030077</name>
</gene>
<dbReference type="SUPFAM" id="SSF46911">
    <property type="entry name" value="Ribosomal protein S18"/>
    <property type="match status" value="1"/>
</dbReference>
<reference evidence="7" key="1">
    <citation type="submission" date="2020-09" db="EMBL/GenBank/DDBJ databases">
        <title>Genome-Enabled Discovery of Anthraquinone Biosynthesis in Senna tora.</title>
        <authorList>
            <person name="Kang S.-H."/>
            <person name="Pandey R.P."/>
            <person name="Lee C.-M."/>
            <person name="Sim J.-S."/>
            <person name="Jeong J.-T."/>
            <person name="Choi B.-S."/>
            <person name="Jung M."/>
            <person name="Ginzburg D."/>
            <person name="Zhao K."/>
            <person name="Won S.Y."/>
            <person name="Oh T.-J."/>
            <person name="Yu Y."/>
            <person name="Kim N.-H."/>
            <person name="Lee O.R."/>
            <person name="Lee T.-H."/>
            <person name="Bashyal P."/>
            <person name="Kim T.-S."/>
            <person name="Lee W.-H."/>
            <person name="Kawkins C."/>
            <person name="Kim C.-K."/>
            <person name="Kim J.S."/>
            <person name="Ahn B.O."/>
            <person name="Rhee S.Y."/>
            <person name="Sohng J.K."/>
        </authorList>
    </citation>
    <scope>NUCLEOTIDE SEQUENCE</scope>
    <source>
        <tissue evidence="7">Leaf</tissue>
    </source>
</reference>
<dbReference type="GO" id="GO:0006412">
    <property type="term" value="P:translation"/>
    <property type="evidence" value="ECO:0007669"/>
    <property type="project" value="InterPro"/>
</dbReference>
<sequence length="294" mass="33374">MAWVGPPLKWWAAPPIEGRSYSRDVDAVTELPHVVVDDELLGAFKLEDRTGNGPNDHQTDNSLEYSKEIENQIFGDSPGGNLENDTIYKTLGFLGKARNRSSSRTEKLNDLDASFDTLTDGMDAELKGAATYFDVDFDETEEENYCYRYDVNYRKSDLTYDIKELDLTKPAAQKLPKFEEFTVTTEEVLRKADFRNVRFLANFLTEAGIIIKRSQVNLRVLLGWGLSNDDEGTGISAKAQRKVAREIKIARAFGLMPFTTMGTKAFVFGNTMENLDWDYTYESYYNPMGDDMES</sequence>
<dbReference type="PANTHER" id="PTHR13479:SF65">
    <property type="entry name" value="F10K1.8 PROTEIN"/>
    <property type="match status" value="1"/>
</dbReference>
<evidence type="ECO:0000313" key="7">
    <source>
        <dbReference type="EMBL" id="KAF7816108.1"/>
    </source>
</evidence>
<dbReference type="GO" id="GO:0070181">
    <property type="term" value="F:small ribosomal subunit rRNA binding"/>
    <property type="evidence" value="ECO:0007669"/>
    <property type="project" value="TreeGrafter"/>
</dbReference>
<dbReference type="EMBL" id="JAAIUW010000009">
    <property type="protein sequence ID" value="KAF7816108.1"/>
    <property type="molecule type" value="Genomic_DNA"/>
</dbReference>
<dbReference type="PANTHER" id="PTHR13479">
    <property type="entry name" value="30S RIBOSOMAL PROTEIN S18"/>
    <property type="match status" value="1"/>
</dbReference>
<evidence type="ECO:0000256" key="3">
    <source>
        <dbReference type="ARBA" id="ARBA00022980"/>
    </source>
</evidence>
<keyword evidence="3 7" id="KW-0689">Ribosomal protein</keyword>
<organism evidence="7 8">
    <name type="scientific">Senna tora</name>
    <dbReference type="NCBI Taxonomy" id="362788"/>
    <lineage>
        <taxon>Eukaryota</taxon>
        <taxon>Viridiplantae</taxon>
        <taxon>Streptophyta</taxon>
        <taxon>Embryophyta</taxon>
        <taxon>Tracheophyta</taxon>
        <taxon>Spermatophyta</taxon>
        <taxon>Magnoliopsida</taxon>
        <taxon>eudicotyledons</taxon>
        <taxon>Gunneridae</taxon>
        <taxon>Pentapetalae</taxon>
        <taxon>rosids</taxon>
        <taxon>fabids</taxon>
        <taxon>Fabales</taxon>
        <taxon>Fabaceae</taxon>
        <taxon>Caesalpinioideae</taxon>
        <taxon>Cassia clade</taxon>
        <taxon>Senna</taxon>
    </lineage>
</organism>